<gene>
    <name evidence="1" type="ORF">UFOPK2996_01348</name>
</gene>
<reference evidence="1" key="1">
    <citation type="submission" date="2020-05" db="EMBL/GenBank/DDBJ databases">
        <authorList>
            <person name="Chiriac C."/>
            <person name="Salcher M."/>
            <person name="Ghai R."/>
            <person name="Kavagutti S V."/>
        </authorList>
    </citation>
    <scope>NUCLEOTIDE SEQUENCE</scope>
</reference>
<dbReference type="AlphaFoldDB" id="A0A6J6YFM9"/>
<dbReference type="EMBL" id="CAFAAH010000219">
    <property type="protein sequence ID" value="CAB4806328.1"/>
    <property type="molecule type" value="Genomic_DNA"/>
</dbReference>
<protein>
    <submittedName>
        <fullName evidence="1">Unannotated protein</fullName>
    </submittedName>
</protein>
<accession>A0A6J6YFM9</accession>
<evidence type="ECO:0000313" key="1">
    <source>
        <dbReference type="EMBL" id="CAB4806328.1"/>
    </source>
</evidence>
<sequence length="52" mass="5617">MRTVPNHPRTATPYLPAIDELAPLSKVRAARGCFAGVDAAILRSLKLRQASD</sequence>
<organism evidence="1">
    <name type="scientific">freshwater metagenome</name>
    <dbReference type="NCBI Taxonomy" id="449393"/>
    <lineage>
        <taxon>unclassified sequences</taxon>
        <taxon>metagenomes</taxon>
        <taxon>ecological metagenomes</taxon>
    </lineage>
</organism>
<proteinExistence type="predicted"/>
<name>A0A6J6YFM9_9ZZZZ</name>